<dbReference type="InterPro" id="IPR001647">
    <property type="entry name" value="HTH_TetR"/>
</dbReference>
<dbReference type="PROSITE" id="PS50977">
    <property type="entry name" value="HTH_TETR_2"/>
    <property type="match status" value="1"/>
</dbReference>
<dbReference type="PRINTS" id="PR00455">
    <property type="entry name" value="HTHTETR"/>
</dbReference>
<keyword evidence="1 2" id="KW-0238">DNA-binding</keyword>
<dbReference type="RefSeq" id="WP_186876692.1">
    <property type="nucleotide sequence ID" value="NZ_JACOPF010000003.1"/>
</dbReference>
<dbReference type="AlphaFoldDB" id="A0A923LL46"/>
<evidence type="ECO:0000259" key="3">
    <source>
        <dbReference type="PROSITE" id="PS50977"/>
    </source>
</evidence>
<sequence length="194" mass="22579">MPRITKEPEERRQEILDTSMRLFYEKGYEKTSITDIAKAMHVAQGLCYRYFASKEEIFDTALEQYAESLAAQMTKGMKDKEVPLAQLIREMPTFLETERDDNFYYKVCHGQENWKIHQQMSMKVCEKMLPAVKEVLDRAVKKGEIVCKDTQTAASFCVYGQLGILLDRNTEPEQRVQKIKTFLIEMLGVSDNKK</sequence>
<dbReference type="GO" id="GO:0003677">
    <property type="term" value="F:DNA binding"/>
    <property type="evidence" value="ECO:0007669"/>
    <property type="project" value="UniProtKB-UniRule"/>
</dbReference>
<dbReference type="InterPro" id="IPR009057">
    <property type="entry name" value="Homeodomain-like_sf"/>
</dbReference>
<name>A0A923LL46_9FIRM</name>
<evidence type="ECO:0000313" key="5">
    <source>
        <dbReference type="Proteomes" id="UP000652477"/>
    </source>
</evidence>
<organism evidence="4 5">
    <name type="scientific">Mediterraneibacter hominis</name>
    <dbReference type="NCBI Taxonomy" id="2763054"/>
    <lineage>
        <taxon>Bacteria</taxon>
        <taxon>Bacillati</taxon>
        <taxon>Bacillota</taxon>
        <taxon>Clostridia</taxon>
        <taxon>Lachnospirales</taxon>
        <taxon>Lachnospiraceae</taxon>
        <taxon>Mediterraneibacter</taxon>
    </lineage>
</organism>
<evidence type="ECO:0000313" key="4">
    <source>
        <dbReference type="EMBL" id="MBC5690042.1"/>
    </source>
</evidence>
<feature type="domain" description="HTH tetR-type" evidence="3">
    <location>
        <begin position="9"/>
        <end position="69"/>
    </location>
</feature>
<dbReference type="Proteomes" id="UP000652477">
    <property type="component" value="Unassembled WGS sequence"/>
</dbReference>
<feature type="DNA-binding region" description="H-T-H motif" evidence="2">
    <location>
        <begin position="32"/>
        <end position="51"/>
    </location>
</feature>
<dbReference type="Pfam" id="PF00440">
    <property type="entry name" value="TetR_N"/>
    <property type="match status" value="1"/>
</dbReference>
<evidence type="ECO:0000256" key="2">
    <source>
        <dbReference type="PROSITE-ProRule" id="PRU00335"/>
    </source>
</evidence>
<keyword evidence="5" id="KW-1185">Reference proteome</keyword>
<reference evidence="4" key="1">
    <citation type="submission" date="2020-08" db="EMBL/GenBank/DDBJ databases">
        <title>Genome public.</title>
        <authorList>
            <person name="Liu C."/>
            <person name="Sun Q."/>
        </authorList>
    </citation>
    <scope>NUCLEOTIDE SEQUENCE</scope>
    <source>
        <strain evidence="4">NSJ-55</strain>
    </source>
</reference>
<protein>
    <submittedName>
        <fullName evidence="4">TetR/AcrR family transcriptional regulator</fullName>
    </submittedName>
</protein>
<comment type="caution">
    <text evidence="4">The sequence shown here is derived from an EMBL/GenBank/DDBJ whole genome shotgun (WGS) entry which is preliminary data.</text>
</comment>
<dbReference type="EMBL" id="JACOPF010000003">
    <property type="protein sequence ID" value="MBC5690042.1"/>
    <property type="molecule type" value="Genomic_DNA"/>
</dbReference>
<evidence type="ECO:0000256" key="1">
    <source>
        <dbReference type="ARBA" id="ARBA00023125"/>
    </source>
</evidence>
<dbReference type="PANTHER" id="PTHR43479">
    <property type="entry name" value="ACREF/ENVCD OPERON REPRESSOR-RELATED"/>
    <property type="match status" value="1"/>
</dbReference>
<dbReference type="SUPFAM" id="SSF46689">
    <property type="entry name" value="Homeodomain-like"/>
    <property type="match status" value="1"/>
</dbReference>
<dbReference type="InterPro" id="IPR050624">
    <property type="entry name" value="HTH-type_Tx_Regulator"/>
</dbReference>
<dbReference type="Gene3D" id="1.10.357.10">
    <property type="entry name" value="Tetracycline Repressor, domain 2"/>
    <property type="match status" value="1"/>
</dbReference>
<gene>
    <name evidence="4" type="ORF">H8S37_14080</name>
</gene>
<accession>A0A923LL46</accession>
<proteinExistence type="predicted"/>
<dbReference type="PANTHER" id="PTHR43479:SF11">
    <property type="entry name" value="ACREF_ENVCD OPERON REPRESSOR-RELATED"/>
    <property type="match status" value="1"/>
</dbReference>